<sequence>MTDKSKFPLSQTLPFANNRVYVLLSSICTFFIVIITECLVESTRTVHRLSSDRSFPFFSTLACGVTEPTA</sequence>
<proteinExistence type="predicted"/>
<evidence type="ECO:0000313" key="2">
    <source>
        <dbReference type="WBParaSite" id="SCUD_0001537101-mRNA-1"/>
    </source>
</evidence>
<reference evidence="2" key="1">
    <citation type="submission" date="2016-06" db="UniProtKB">
        <authorList>
            <consortium name="WormBaseParasite"/>
        </authorList>
    </citation>
    <scope>IDENTIFICATION</scope>
</reference>
<dbReference type="AlphaFoldDB" id="A0A183KK08"/>
<dbReference type="WBParaSite" id="SCUD_0001537101-mRNA-1">
    <property type="protein sequence ID" value="SCUD_0001537101-mRNA-1"/>
    <property type="gene ID" value="SCUD_0001537101"/>
</dbReference>
<feature type="transmembrane region" description="Helical" evidence="1">
    <location>
        <begin position="20"/>
        <end position="40"/>
    </location>
</feature>
<accession>A0A183KK08</accession>
<organism evidence="2">
    <name type="scientific">Schistosoma curassoni</name>
    <dbReference type="NCBI Taxonomy" id="6186"/>
    <lineage>
        <taxon>Eukaryota</taxon>
        <taxon>Metazoa</taxon>
        <taxon>Spiralia</taxon>
        <taxon>Lophotrochozoa</taxon>
        <taxon>Platyhelminthes</taxon>
        <taxon>Trematoda</taxon>
        <taxon>Digenea</taxon>
        <taxon>Strigeidida</taxon>
        <taxon>Schistosomatoidea</taxon>
        <taxon>Schistosomatidae</taxon>
        <taxon>Schistosoma</taxon>
    </lineage>
</organism>
<name>A0A183KK08_9TREM</name>
<evidence type="ECO:0000256" key="1">
    <source>
        <dbReference type="SAM" id="Phobius"/>
    </source>
</evidence>
<keyword evidence="1" id="KW-1133">Transmembrane helix</keyword>
<protein>
    <submittedName>
        <fullName evidence="2">Uncharacterized protein</fullName>
    </submittedName>
</protein>
<keyword evidence="1" id="KW-0472">Membrane</keyword>
<keyword evidence="1" id="KW-0812">Transmembrane</keyword>